<protein>
    <submittedName>
        <fullName evidence="2">RNA polymerase Ispecific transcription initiation factor rrn3 putative</fullName>
    </submittedName>
</protein>
<keyword evidence="2" id="KW-0396">Initiation factor</keyword>
<evidence type="ECO:0000256" key="1">
    <source>
        <dbReference type="ARBA" id="ARBA00010098"/>
    </source>
</evidence>
<proteinExistence type="inferred from homology"/>
<comment type="similarity">
    <text evidence="1">Belongs to the RRN3 family.</text>
</comment>
<dbReference type="GO" id="GO:0003743">
    <property type="term" value="F:translation initiation factor activity"/>
    <property type="evidence" value="ECO:0007669"/>
    <property type="project" value="UniProtKB-KW"/>
</dbReference>
<gene>
    <name evidence="2" type="primary">AlNc14C892G12605</name>
    <name evidence="2" type="ORF">ALNC14_141040</name>
</gene>
<dbReference type="GO" id="GO:0005634">
    <property type="term" value="C:nucleus"/>
    <property type="evidence" value="ECO:0007669"/>
    <property type="project" value="TreeGrafter"/>
</dbReference>
<dbReference type="EMBL" id="FR824774">
    <property type="protein sequence ID" value="CCA27960.1"/>
    <property type="molecule type" value="Genomic_DNA"/>
</dbReference>
<dbReference type="HOGENOM" id="CLU_1263522_0_0_1"/>
<organism evidence="2">
    <name type="scientific">Albugo laibachii Nc14</name>
    <dbReference type="NCBI Taxonomy" id="890382"/>
    <lineage>
        <taxon>Eukaryota</taxon>
        <taxon>Sar</taxon>
        <taxon>Stramenopiles</taxon>
        <taxon>Oomycota</taxon>
        <taxon>Peronosporomycetes</taxon>
        <taxon>Albuginales</taxon>
        <taxon>Albuginaceae</taxon>
        <taxon>Albugo</taxon>
    </lineage>
</organism>
<accession>F0X282</accession>
<reference evidence="2" key="2">
    <citation type="submission" date="2011-02" db="EMBL/GenBank/DDBJ databases">
        <authorList>
            <person name="MacLean D."/>
        </authorList>
    </citation>
    <scope>NUCLEOTIDE SEQUENCE</scope>
</reference>
<dbReference type="PANTHER" id="PTHR12790">
    <property type="entry name" value="TRANSCRIPTION INITIATION FACTOR IA RRN3"/>
    <property type="match status" value="1"/>
</dbReference>
<dbReference type="GO" id="GO:0001042">
    <property type="term" value="F:RNA polymerase I core binding"/>
    <property type="evidence" value="ECO:0007669"/>
    <property type="project" value="TreeGrafter"/>
</dbReference>
<evidence type="ECO:0000313" key="2">
    <source>
        <dbReference type="EMBL" id="CCA27960.1"/>
    </source>
</evidence>
<dbReference type="InterPro" id="IPR007991">
    <property type="entry name" value="RNA_pol_I_trans_ini_fac_RRN3"/>
</dbReference>
<dbReference type="GO" id="GO:0006361">
    <property type="term" value="P:transcription initiation at RNA polymerase I promoter"/>
    <property type="evidence" value="ECO:0007669"/>
    <property type="project" value="InterPro"/>
</dbReference>
<name>F0X282_9STRA</name>
<dbReference type="GO" id="GO:0001181">
    <property type="term" value="F:RNA polymerase I general transcription initiation factor activity"/>
    <property type="evidence" value="ECO:0007669"/>
    <property type="project" value="InterPro"/>
</dbReference>
<sequence length="219" mass="24225">MFGDDRQYISIYLIPAQFGIISICFCDTNTLHACEEYCKTKDFDCTDLDEIISSRSEYVHEALQRVLTTIPTSANVLISILSKSFPHAGMAAIVQVAYVRNLMEIADFAPALKEQIIALTLDRLIQIGVEIKVDETGMDTAEEAMFTTGDFLDENLSVGDAGDIDEMDDKLGKVILVMFEYLGQSSGQGGENDSVTMKRQTYSEAYLGLLAVYSQHTSI</sequence>
<keyword evidence="2" id="KW-0648">Protein biosynthesis</keyword>
<dbReference type="AlphaFoldDB" id="F0X282"/>
<reference evidence="2" key="1">
    <citation type="journal article" date="2011" name="PLoS Biol.">
        <title>Gene gain and loss during evolution of obligate parasitism in the white rust pathogen of Arabidopsis thaliana.</title>
        <authorList>
            <person name="Kemen E."/>
            <person name="Gardiner A."/>
            <person name="Schultz-Larsen T."/>
            <person name="Kemen A.C."/>
            <person name="Balmuth A.L."/>
            <person name="Robert-Seilaniantz A."/>
            <person name="Bailey K."/>
            <person name="Holub E."/>
            <person name="Studholme D.J."/>
            <person name="Maclean D."/>
            <person name="Jones J.D."/>
        </authorList>
    </citation>
    <scope>NUCLEOTIDE SEQUENCE</scope>
</reference>
<dbReference type="PANTHER" id="PTHR12790:SF0">
    <property type="entry name" value="RNA POLYMERASE I-SPECIFIC TRANSCRIPTION INITIATION FACTOR RRN3-RELATED"/>
    <property type="match status" value="1"/>
</dbReference>
<dbReference type="Pfam" id="PF05327">
    <property type="entry name" value="RRN3"/>
    <property type="match status" value="1"/>
</dbReference>